<evidence type="ECO:0008006" key="6">
    <source>
        <dbReference type="Google" id="ProtNLM"/>
    </source>
</evidence>
<protein>
    <recommendedName>
        <fullName evidence="6">Low temperature requirement protein A</fullName>
    </recommendedName>
</protein>
<sequence length="453" mass="50195">MSAPGDFPGTELANVCVAASETVQTVAVTTATGGVSVEIELTERWLSASYFLSRAMSVPVMRQAYGRTQAPIQEDWWELFFDLIFIGVADMLGSAVDLALKEPTPGRTFFTIQTTFVFALMWFDFTLYFNRFMVKNDLYTTGALFLHSLSVVLMAVWIEELRHGLKYEFCLFAAVSEFSMILIHLPMSIRGSPQQKRFARSRIVLFAISVCLWAINAVQPVRLGQMIVTSVIIIYSFAVLFLVTGPGFQAHPFRFCLPHNAFHLCDRSYVLVLIFLGDMVVKLIRPPPIIPTTPQMVALSLGFLLCLTIKQLGHDCAPRTLDENALYGSKLRGIAFICLHMFLPFTLLSLGIGFNDGLLIAESSTTPKHIIIVLTTSYVTVIAILIAMRCLHQFQRRSAVVWAFRIVLIAAMAATLLTVGERLPVLAVLGIVSATGTILAVSDQLGFDLPSHR</sequence>
<accession>A0A0G4ISA3</accession>
<feature type="transmembrane region" description="Helical" evidence="1">
    <location>
        <begin position="203"/>
        <end position="221"/>
    </location>
</feature>
<evidence type="ECO:0000256" key="1">
    <source>
        <dbReference type="SAM" id="Phobius"/>
    </source>
</evidence>
<dbReference type="Pfam" id="PF06772">
    <property type="entry name" value="LtrA"/>
    <property type="match status" value="1"/>
</dbReference>
<feature type="transmembrane region" description="Helical" evidence="1">
    <location>
        <begin position="334"/>
        <end position="354"/>
    </location>
</feature>
<keyword evidence="4" id="KW-1185">Reference proteome</keyword>
<feature type="transmembrane region" description="Helical" evidence="1">
    <location>
        <begin position="138"/>
        <end position="158"/>
    </location>
</feature>
<reference evidence="3 5" key="2">
    <citation type="submission" date="2018-03" db="EMBL/GenBank/DDBJ databases">
        <authorList>
            <person name="Fogelqvist J."/>
        </authorList>
    </citation>
    <scope>NUCLEOTIDE SEQUENCE [LARGE SCALE GENOMIC DNA]</scope>
</reference>
<dbReference type="Proteomes" id="UP000039324">
    <property type="component" value="Unassembled WGS sequence"/>
</dbReference>
<keyword evidence="1" id="KW-0812">Transmembrane</keyword>
<keyword evidence="1" id="KW-1133">Transmembrane helix</keyword>
<evidence type="ECO:0000313" key="5">
    <source>
        <dbReference type="Proteomes" id="UP000290189"/>
    </source>
</evidence>
<feature type="transmembrane region" description="Helical" evidence="1">
    <location>
        <begin position="425"/>
        <end position="447"/>
    </location>
</feature>
<dbReference type="OrthoDB" id="191995at2759"/>
<proteinExistence type="predicted"/>
<dbReference type="Proteomes" id="UP000290189">
    <property type="component" value="Unassembled WGS sequence"/>
</dbReference>
<dbReference type="InterPro" id="IPR010640">
    <property type="entry name" value="Low_temperature_requirement_A"/>
</dbReference>
<dbReference type="EMBL" id="CDSF01000083">
    <property type="protein sequence ID" value="CEO98233.1"/>
    <property type="molecule type" value="Genomic_DNA"/>
</dbReference>
<dbReference type="PANTHER" id="PTHR36840">
    <property type="entry name" value="BLL5714 PROTEIN"/>
    <property type="match status" value="1"/>
</dbReference>
<feature type="transmembrane region" description="Helical" evidence="1">
    <location>
        <begin position="369"/>
        <end position="387"/>
    </location>
</feature>
<dbReference type="EMBL" id="OVEO01000003">
    <property type="protein sequence ID" value="SPQ95191.1"/>
    <property type="molecule type" value="Genomic_DNA"/>
</dbReference>
<name>A0A0G4ISA3_PLABS</name>
<geneLocation type="mitochondrion" evidence="3"/>
<evidence type="ECO:0000313" key="4">
    <source>
        <dbReference type="Proteomes" id="UP000039324"/>
    </source>
</evidence>
<dbReference type="PANTHER" id="PTHR36840:SF1">
    <property type="entry name" value="BLL5714 PROTEIN"/>
    <property type="match status" value="1"/>
</dbReference>
<feature type="transmembrane region" description="Helical" evidence="1">
    <location>
        <begin position="164"/>
        <end position="183"/>
    </location>
</feature>
<organism evidence="2 4">
    <name type="scientific">Plasmodiophora brassicae</name>
    <name type="common">Clubroot disease agent</name>
    <dbReference type="NCBI Taxonomy" id="37360"/>
    <lineage>
        <taxon>Eukaryota</taxon>
        <taxon>Sar</taxon>
        <taxon>Rhizaria</taxon>
        <taxon>Endomyxa</taxon>
        <taxon>Phytomyxea</taxon>
        <taxon>Plasmodiophorida</taxon>
        <taxon>Plasmodiophoridae</taxon>
        <taxon>Plasmodiophora</taxon>
    </lineage>
</organism>
<feature type="transmembrane region" description="Helical" evidence="1">
    <location>
        <begin position="108"/>
        <end position="129"/>
    </location>
</feature>
<evidence type="ECO:0000313" key="2">
    <source>
        <dbReference type="EMBL" id="CEO98233.1"/>
    </source>
</evidence>
<gene>
    <name evidence="2" type="ORF">PBRA_006347</name>
    <name evidence="3" type="ORF">PLBR_LOCUS2406</name>
</gene>
<keyword evidence="1" id="KW-0472">Membrane</keyword>
<keyword evidence="3" id="KW-0496">Mitochondrion</keyword>
<feature type="transmembrane region" description="Helical" evidence="1">
    <location>
        <begin position="399"/>
        <end position="419"/>
    </location>
</feature>
<reference evidence="2 4" key="1">
    <citation type="submission" date="2015-02" db="EMBL/GenBank/DDBJ databases">
        <authorList>
            <person name="Chooi Y.-H."/>
        </authorList>
    </citation>
    <scope>NUCLEOTIDE SEQUENCE [LARGE SCALE GENOMIC DNA]</scope>
    <source>
        <strain evidence="2">E3</strain>
    </source>
</reference>
<evidence type="ECO:0000313" key="3">
    <source>
        <dbReference type="EMBL" id="SPQ95191.1"/>
    </source>
</evidence>
<dbReference type="AlphaFoldDB" id="A0A0G4ISA3"/>
<feature type="transmembrane region" description="Helical" evidence="1">
    <location>
        <begin position="227"/>
        <end position="248"/>
    </location>
</feature>